<evidence type="ECO:0000256" key="2">
    <source>
        <dbReference type="SAM" id="Phobius"/>
    </source>
</evidence>
<keyword evidence="2" id="KW-1133">Transmembrane helix</keyword>
<feature type="compositionally biased region" description="Polar residues" evidence="1">
    <location>
        <begin position="1"/>
        <end position="14"/>
    </location>
</feature>
<proteinExistence type="predicted"/>
<feature type="region of interest" description="Disordered" evidence="1">
    <location>
        <begin position="1"/>
        <end position="23"/>
    </location>
</feature>
<dbReference type="EMBL" id="SMRT01000001">
    <property type="protein sequence ID" value="TDG00508.1"/>
    <property type="molecule type" value="Genomic_DNA"/>
</dbReference>
<comment type="caution">
    <text evidence="3">The sequence shown here is derived from an EMBL/GenBank/DDBJ whole genome shotgun (WGS) entry which is preliminary data.</text>
</comment>
<dbReference type="OrthoDB" id="2660861at2"/>
<reference evidence="3 4" key="1">
    <citation type="submission" date="2019-03" db="EMBL/GenBank/DDBJ databases">
        <title>This is whole genome sequence of Paenibacillus sp MS74 strain.</title>
        <authorList>
            <person name="Trinh H.N."/>
        </authorList>
    </citation>
    <scope>NUCLEOTIDE SEQUENCE [LARGE SCALE GENOMIC DNA]</scope>
    <source>
        <strain evidence="3 4">MS74</strain>
    </source>
</reference>
<keyword evidence="2" id="KW-0472">Membrane</keyword>
<sequence>MNTPIEPAASQQPMARTGRPDRSVKGRGKTYLLLFVSWALLIAAGGYGAKLYTDHLRQQIAQDIAKQTELQLQAVQDDYQKQIAGLKDSVSGDLTKMQSKIDSINELLAFTKDSANSKTDNSNQLYTQLGEVKKKLDDLKKNLDALQ</sequence>
<accession>A0A4R5KZA6</accession>
<keyword evidence="4" id="KW-1185">Reference proteome</keyword>
<keyword evidence="2" id="KW-0812">Transmembrane</keyword>
<evidence type="ECO:0000313" key="3">
    <source>
        <dbReference type="EMBL" id="TDG00508.1"/>
    </source>
</evidence>
<gene>
    <name evidence="3" type="ORF">E1757_02420</name>
</gene>
<protein>
    <submittedName>
        <fullName evidence="3">Uncharacterized protein</fullName>
    </submittedName>
</protein>
<organism evidence="3 4">
    <name type="scientific">Paenibacillus piri</name>
    <dbReference type="NCBI Taxonomy" id="2547395"/>
    <lineage>
        <taxon>Bacteria</taxon>
        <taxon>Bacillati</taxon>
        <taxon>Bacillota</taxon>
        <taxon>Bacilli</taxon>
        <taxon>Bacillales</taxon>
        <taxon>Paenibacillaceae</taxon>
        <taxon>Paenibacillus</taxon>
    </lineage>
</organism>
<dbReference type="Proteomes" id="UP000295636">
    <property type="component" value="Unassembled WGS sequence"/>
</dbReference>
<evidence type="ECO:0000256" key="1">
    <source>
        <dbReference type="SAM" id="MobiDB-lite"/>
    </source>
</evidence>
<dbReference type="RefSeq" id="WP_133225217.1">
    <property type="nucleotide sequence ID" value="NZ_SMRT01000001.1"/>
</dbReference>
<evidence type="ECO:0000313" key="4">
    <source>
        <dbReference type="Proteomes" id="UP000295636"/>
    </source>
</evidence>
<dbReference type="AlphaFoldDB" id="A0A4R5KZA6"/>
<feature type="transmembrane region" description="Helical" evidence="2">
    <location>
        <begin position="30"/>
        <end position="49"/>
    </location>
</feature>
<name>A0A4R5KZA6_9BACL</name>